<dbReference type="RefSeq" id="WP_027309014.1">
    <property type="nucleotide sequence ID" value="NZ_FQVG01000010.1"/>
</dbReference>
<dbReference type="PANTHER" id="PTHR10000">
    <property type="entry name" value="PHOSPHOSERINE PHOSPHATASE"/>
    <property type="match status" value="1"/>
</dbReference>
<dbReference type="NCBIfam" id="TIGR00099">
    <property type="entry name" value="Cof-subfamily"/>
    <property type="match status" value="1"/>
</dbReference>
<proteinExistence type="predicted"/>
<dbReference type="InterPro" id="IPR000150">
    <property type="entry name" value="Cof"/>
</dbReference>
<accession>A0A1M4V4R9</accession>
<dbReference type="SFLD" id="SFLDG01140">
    <property type="entry name" value="C2.B:_Phosphomannomutase_and_P"/>
    <property type="match status" value="1"/>
</dbReference>
<evidence type="ECO:0000256" key="1">
    <source>
        <dbReference type="SAM" id="Coils"/>
    </source>
</evidence>
<name>A0A1M4V4R9_9CLOT</name>
<feature type="coiled-coil region" evidence="1">
    <location>
        <begin position="154"/>
        <end position="181"/>
    </location>
</feature>
<dbReference type="InterPro" id="IPR036412">
    <property type="entry name" value="HAD-like_sf"/>
</dbReference>
<dbReference type="PROSITE" id="PS01228">
    <property type="entry name" value="COF_1"/>
    <property type="match status" value="1"/>
</dbReference>
<dbReference type="GO" id="GO:0000287">
    <property type="term" value="F:magnesium ion binding"/>
    <property type="evidence" value="ECO:0007669"/>
    <property type="project" value="TreeGrafter"/>
</dbReference>
<dbReference type="Gene3D" id="3.40.50.1000">
    <property type="entry name" value="HAD superfamily/HAD-like"/>
    <property type="match status" value="1"/>
</dbReference>
<dbReference type="SFLD" id="SFLDG01144">
    <property type="entry name" value="C2.B.4:_PGP_Like"/>
    <property type="match status" value="1"/>
</dbReference>
<sequence>MKYKLIAMDMDGTLLNSQKQVTEYTKDVLRRASEKGIKLVICTGRIFTSAKSYARIIGTKAPIIASNGAYIREKDRNEVIYEKYIKKETLLDIIKVTREWGFYPHIYTTDTIYSEKLIHSSLNYSKWNETVPEDERINIQIVDSLEDVVEKEGENFLKVVVMALEDEVEKLQELKKYIRDNMDVSIFSSYMNNFEIMDKEVSKGNALKRLAEFFDIDREAIVCFGDNENDKTMFEFAGFPIAMGNAEEEIKKIAAYVTDTNDNDGVAKAIEELILRE</sequence>
<organism evidence="2 3">
    <name type="scientific">Caloramator proteoclasticus DSM 10124</name>
    <dbReference type="NCBI Taxonomy" id="1121262"/>
    <lineage>
        <taxon>Bacteria</taxon>
        <taxon>Bacillati</taxon>
        <taxon>Bacillota</taxon>
        <taxon>Clostridia</taxon>
        <taxon>Eubacteriales</taxon>
        <taxon>Clostridiaceae</taxon>
        <taxon>Caloramator</taxon>
    </lineage>
</organism>
<dbReference type="Pfam" id="PF08282">
    <property type="entry name" value="Hydrolase_3"/>
    <property type="match status" value="1"/>
</dbReference>
<dbReference type="EMBL" id="FQVG01000010">
    <property type="protein sequence ID" value="SHE63910.1"/>
    <property type="molecule type" value="Genomic_DNA"/>
</dbReference>
<dbReference type="PROSITE" id="PS01229">
    <property type="entry name" value="COF_2"/>
    <property type="match status" value="1"/>
</dbReference>
<dbReference type="PANTHER" id="PTHR10000:SF8">
    <property type="entry name" value="HAD SUPERFAMILY HYDROLASE-LIKE, TYPE 3"/>
    <property type="match status" value="1"/>
</dbReference>
<protein>
    <recommendedName>
        <fullName evidence="4">Haloacid dehalogenase-like hydrolase</fullName>
    </recommendedName>
</protein>
<evidence type="ECO:0008006" key="4">
    <source>
        <dbReference type="Google" id="ProtNLM"/>
    </source>
</evidence>
<dbReference type="InterPro" id="IPR006379">
    <property type="entry name" value="HAD-SF_hydro_IIB"/>
</dbReference>
<evidence type="ECO:0000313" key="3">
    <source>
        <dbReference type="Proteomes" id="UP000184423"/>
    </source>
</evidence>
<gene>
    <name evidence="2" type="ORF">SAMN02746091_00805</name>
</gene>
<evidence type="ECO:0000313" key="2">
    <source>
        <dbReference type="EMBL" id="SHE63910.1"/>
    </source>
</evidence>
<dbReference type="SUPFAM" id="SSF56784">
    <property type="entry name" value="HAD-like"/>
    <property type="match status" value="1"/>
</dbReference>
<dbReference type="NCBIfam" id="TIGR01484">
    <property type="entry name" value="HAD-SF-IIB"/>
    <property type="match status" value="1"/>
</dbReference>
<dbReference type="Proteomes" id="UP000184423">
    <property type="component" value="Unassembled WGS sequence"/>
</dbReference>
<dbReference type="SFLD" id="SFLDS00003">
    <property type="entry name" value="Haloacid_Dehalogenase"/>
    <property type="match status" value="1"/>
</dbReference>
<dbReference type="Gene3D" id="3.30.1240.10">
    <property type="match status" value="1"/>
</dbReference>
<reference evidence="3" key="1">
    <citation type="submission" date="2016-11" db="EMBL/GenBank/DDBJ databases">
        <authorList>
            <person name="Varghese N."/>
            <person name="Submissions S."/>
        </authorList>
    </citation>
    <scope>NUCLEOTIDE SEQUENCE [LARGE SCALE GENOMIC DNA]</scope>
    <source>
        <strain evidence="3">DSM 10124</strain>
    </source>
</reference>
<keyword evidence="1" id="KW-0175">Coiled coil</keyword>
<dbReference type="GO" id="GO:0016791">
    <property type="term" value="F:phosphatase activity"/>
    <property type="evidence" value="ECO:0007669"/>
    <property type="project" value="TreeGrafter"/>
</dbReference>
<dbReference type="GO" id="GO:0005829">
    <property type="term" value="C:cytosol"/>
    <property type="evidence" value="ECO:0007669"/>
    <property type="project" value="TreeGrafter"/>
</dbReference>
<keyword evidence="3" id="KW-1185">Reference proteome</keyword>
<dbReference type="AlphaFoldDB" id="A0A1M4V4R9"/>
<dbReference type="CDD" id="cd07516">
    <property type="entry name" value="HAD_Pase"/>
    <property type="match status" value="1"/>
</dbReference>
<dbReference type="InterPro" id="IPR023214">
    <property type="entry name" value="HAD_sf"/>
</dbReference>